<dbReference type="InterPro" id="IPR036271">
    <property type="entry name" value="Tet_transcr_reg_TetR-rel_C_sf"/>
</dbReference>
<dbReference type="OrthoDB" id="9779746at2"/>
<evidence type="ECO:0000256" key="1">
    <source>
        <dbReference type="ARBA" id="ARBA00023015"/>
    </source>
</evidence>
<dbReference type="AlphaFoldDB" id="A0A964T108"/>
<keyword evidence="3" id="KW-0804">Transcription</keyword>
<dbReference type="InterPro" id="IPR009057">
    <property type="entry name" value="Homeodomain-like_sf"/>
</dbReference>
<dbReference type="SUPFAM" id="SSF46689">
    <property type="entry name" value="Homeodomain-like"/>
    <property type="match status" value="1"/>
</dbReference>
<keyword evidence="7" id="KW-1185">Reference proteome</keyword>
<dbReference type="PRINTS" id="PR00455">
    <property type="entry name" value="HTHTETR"/>
</dbReference>
<dbReference type="PROSITE" id="PS50977">
    <property type="entry name" value="HTH_TETR_2"/>
    <property type="match status" value="1"/>
</dbReference>
<evidence type="ECO:0000259" key="5">
    <source>
        <dbReference type="PROSITE" id="PS50977"/>
    </source>
</evidence>
<sequence length="198" mass="21681">MVRPVGSDGVRTEAAIRDAAIHLIAAKGFEAVTLRGIAKQVGIQASSLYRYYPSKSELLMTIITAHMEDLLERWAEAEPAGGSALERLDAFIEFHVSYHSSKPTEVFIANMEMRALAAEDRKTVVAMRKRYEAILLQILLDGVEEGVFSVPDARVATFAILAMLTGLTVWYQEGGRLSKDELVACYSKLVTTGLSSVA</sequence>
<dbReference type="InterPro" id="IPR050109">
    <property type="entry name" value="HTH-type_TetR-like_transc_reg"/>
</dbReference>
<evidence type="ECO:0000256" key="3">
    <source>
        <dbReference type="ARBA" id="ARBA00023163"/>
    </source>
</evidence>
<dbReference type="RefSeq" id="WP_161138779.1">
    <property type="nucleotide sequence ID" value="NZ_SPKJ01000003.1"/>
</dbReference>
<dbReference type="PANTHER" id="PTHR30055">
    <property type="entry name" value="HTH-TYPE TRANSCRIPTIONAL REGULATOR RUTR"/>
    <property type="match status" value="1"/>
</dbReference>
<accession>A0A964T108</accession>
<dbReference type="Proteomes" id="UP000773614">
    <property type="component" value="Unassembled WGS sequence"/>
</dbReference>
<gene>
    <name evidence="6" type="ORF">E4O86_01690</name>
</gene>
<dbReference type="InterPro" id="IPR001647">
    <property type="entry name" value="HTH_TetR"/>
</dbReference>
<dbReference type="SUPFAM" id="SSF48498">
    <property type="entry name" value="Tetracyclin repressor-like, C-terminal domain"/>
    <property type="match status" value="1"/>
</dbReference>
<dbReference type="GO" id="GO:0000976">
    <property type="term" value="F:transcription cis-regulatory region binding"/>
    <property type="evidence" value="ECO:0007669"/>
    <property type="project" value="TreeGrafter"/>
</dbReference>
<organism evidence="6 7">
    <name type="scientific">Propylenella binzhouense</name>
    <dbReference type="NCBI Taxonomy" id="2555902"/>
    <lineage>
        <taxon>Bacteria</taxon>
        <taxon>Pseudomonadati</taxon>
        <taxon>Pseudomonadota</taxon>
        <taxon>Alphaproteobacteria</taxon>
        <taxon>Hyphomicrobiales</taxon>
        <taxon>Propylenellaceae</taxon>
        <taxon>Propylenella</taxon>
    </lineage>
</organism>
<dbReference type="InterPro" id="IPR041490">
    <property type="entry name" value="KstR2_TetR_C"/>
</dbReference>
<dbReference type="GO" id="GO:0003700">
    <property type="term" value="F:DNA-binding transcription factor activity"/>
    <property type="evidence" value="ECO:0007669"/>
    <property type="project" value="TreeGrafter"/>
</dbReference>
<dbReference type="EMBL" id="SPKJ01000003">
    <property type="protein sequence ID" value="MYZ46433.1"/>
    <property type="molecule type" value="Genomic_DNA"/>
</dbReference>
<proteinExistence type="predicted"/>
<dbReference type="Pfam" id="PF17932">
    <property type="entry name" value="TetR_C_24"/>
    <property type="match status" value="1"/>
</dbReference>
<dbReference type="Gene3D" id="1.10.10.60">
    <property type="entry name" value="Homeodomain-like"/>
    <property type="match status" value="1"/>
</dbReference>
<evidence type="ECO:0000256" key="2">
    <source>
        <dbReference type="ARBA" id="ARBA00023125"/>
    </source>
</evidence>
<reference evidence="6" key="1">
    <citation type="submission" date="2019-03" db="EMBL/GenBank/DDBJ databases">
        <title>Afifella sp. nov., isolated from activated sludge.</title>
        <authorList>
            <person name="Li Q."/>
            <person name="Liu Y."/>
        </authorList>
    </citation>
    <scope>NUCLEOTIDE SEQUENCE</scope>
    <source>
        <strain evidence="6">L72</strain>
    </source>
</reference>
<feature type="DNA-binding region" description="H-T-H motif" evidence="4">
    <location>
        <begin position="33"/>
        <end position="52"/>
    </location>
</feature>
<evidence type="ECO:0000313" key="7">
    <source>
        <dbReference type="Proteomes" id="UP000773614"/>
    </source>
</evidence>
<dbReference type="PANTHER" id="PTHR30055:SF240">
    <property type="entry name" value="HTH-TYPE TRANSCRIPTIONAL REGULATOR ACRR"/>
    <property type="match status" value="1"/>
</dbReference>
<evidence type="ECO:0000256" key="4">
    <source>
        <dbReference type="PROSITE-ProRule" id="PRU00335"/>
    </source>
</evidence>
<dbReference type="Pfam" id="PF00440">
    <property type="entry name" value="TetR_N"/>
    <property type="match status" value="1"/>
</dbReference>
<keyword evidence="1" id="KW-0805">Transcription regulation</keyword>
<dbReference type="Gene3D" id="1.10.357.10">
    <property type="entry name" value="Tetracycline Repressor, domain 2"/>
    <property type="match status" value="1"/>
</dbReference>
<name>A0A964T108_9HYPH</name>
<evidence type="ECO:0000313" key="6">
    <source>
        <dbReference type="EMBL" id="MYZ46433.1"/>
    </source>
</evidence>
<comment type="caution">
    <text evidence="6">The sequence shown here is derived from an EMBL/GenBank/DDBJ whole genome shotgun (WGS) entry which is preliminary data.</text>
</comment>
<keyword evidence="2 4" id="KW-0238">DNA-binding</keyword>
<feature type="domain" description="HTH tetR-type" evidence="5">
    <location>
        <begin position="10"/>
        <end position="70"/>
    </location>
</feature>
<protein>
    <submittedName>
        <fullName evidence="6">TetR/AcrR family transcriptional regulator</fullName>
    </submittedName>
</protein>